<organism evidence="2 3">
    <name type="scientific">Colocasia esculenta</name>
    <name type="common">Wild taro</name>
    <name type="synonym">Arum esculentum</name>
    <dbReference type="NCBI Taxonomy" id="4460"/>
    <lineage>
        <taxon>Eukaryota</taxon>
        <taxon>Viridiplantae</taxon>
        <taxon>Streptophyta</taxon>
        <taxon>Embryophyta</taxon>
        <taxon>Tracheophyta</taxon>
        <taxon>Spermatophyta</taxon>
        <taxon>Magnoliopsida</taxon>
        <taxon>Liliopsida</taxon>
        <taxon>Araceae</taxon>
        <taxon>Aroideae</taxon>
        <taxon>Colocasieae</taxon>
        <taxon>Colocasia</taxon>
    </lineage>
</organism>
<keyword evidence="1" id="KW-0472">Membrane</keyword>
<dbReference type="AlphaFoldDB" id="A0A843W9D7"/>
<dbReference type="Proteomes" id="UP000652761">
    <property type="component" value="Unassembled WGS sequence"/>
</dbReference>
<sequence>MHGWLADNPVEGLCVLPACWACRGYKPAVRRGFVVLPRLFVRCLAPEGLSHSEVVSISWDPHPRESVEGGLGRRGVRRAFLAQTKQSLVSLSLSALVPKPHSGVRREAAAWPGCGVACVVCFVAALSCPCAGAEVGSRLASRACGLRVPLLAASGGGLVVVIVTAFSSRRFQVFLVARACTAVIARLCLVSVGIVGLALGRPVLLVVSASVFSRFRGPVLGCQSVMAPTCAEHCFRFVPDSVGFCGSRVCATTLMMDETFFPSSSWLEDESSAWIFA</sequence>
<dbReference type="EMBL" id="NMUH01003233">
    <property type="protein sequence ID" value="MQM04516.1"/>
    <property type="molecule type" value="Genomic_DNA"/>
</dbReference>
<evidence type="ECO:0000313" key="2">
    <source>
        <dbReference type="EMBL" id="MQM04516.1"/>
    </source>
</evidence>
<feature type="transmembrane region" description="Helical" evidence="1">
    <location>
        <begin position="108"/>
        <end position="126"/>
    </location>
</feature>
<accession>A0A843W9D7</accession>
<evidence type="ECO:0000256" key="1">
    <source>
        <dbReference type="SAM" id="Phobius"/>
    </source>
</evidence>
<proteinExistence type="predicted"/>
<feature type="transmembrane region" description="Helical" evidence="1">
    <location>
        <begin position="146"/>
        <end position="166"/>
    </location>
</feature>
<protein>
    <submittedName>
        <fullName evidence="2">Uncharacterized protein</fullName>
    </submittedName>
</protein>
<keyword evidence="3" id="KW-1185">Reference proteome</keyword>
<feature type="transmembrane region" description="Helical" evidence="1">
    <location>
        <begin position="173"/>
        <end position="199"/>
    </location>
</feature>
<evidence type="ECO:0000313" key="3">
    <source>
        <dbReference type="Proteomes" id="UP000652761"/>
    </source>
</evidence>
<reference evidence="2" key="1">
    <citation type="submission" date="2017-07" db="EMBL/GenBank/DDBJ databases">
        <title>Taro Niue Genome Assembly and Annotation.</title>
        <authorList>
            <person name="Atibalentja N."/>
            <person name="Keating K."/>
            <person name="Fields C.J."/>
        </authorList>
    </citation>
    <scope>NUCLEOTIDE SEQUENCE</scope>
    <source>
        <strain evidence="2">Niue_2</strain>
        <tissue evidence="2">Leaf</tissue>
    </source>
</reference>
<keyword evidence="1" id="KW-1133">Transmembrane helix</keyword>
<comment type="caution">
    <text evidence="2">The sequence shown here is derived from an EMBL/GenBank/DDBJ whole genome shotgun (WGS) entry which is preliminary data.</text>
</comment>
<gene>
    <name evidence="2" type="ORF">Taro_037317</name>
</gene>
<keyword evidence="1" id="KW-0812">Transmembrane</keyword>
<name>A0A843W9D7_COLES</name>